<gene>
    <name evidence="1" type="ORF">GCM10009668_02280</name>
</gene>
<organism evidence="1 2">
    <name type="scientific">Nocardioides dubius</name>
    <dbReference type="NCBI Taxonomy" id="317019"/>
    <lineage>
        <taxon>Bacteria</taxon>
        <taxon>Bacillati</taxon>
        <taxon>Actinomycetota</taxon>
        <taxon>Actinomycetes</taxon>
        <taxon>Propionibacteriales</taxon>
        <taxon>Nocardioidaceae</taxon>
        <taxon>Nocardioides</taxon>
    </lineage>
</organism>
<protein>
    <submittedName>
        <fullName evidence="1">Uncharacterized protein</fullName>
    </submittedName>
</protein>
<keyword evidence="2" id="KW-1185">Reference proteome</keyword>
<proteinExistence type="predicted"/>
<evidence type="ECO:0000313" key="1">
    <source>
        <dbReference type="EMBL" id="GAA1091102.1"/>
    </source>
</evidence>
<name>A0ABN1TMI0_9ACTN</name>
<dbReference type="EMBL" id="BAAALG010000001">
    <property type="protein sequence ID" value="GAA1091102.1"/>
    <property type="molecule type" value="Genomic_DNA"/>
</dbReference>
<sequence>MTLVFPGGAWSFGQWSQPGTLAQGRHEFADAFGLLDGELTVVATSTPRRSLNLGSGYDVCVRFDGEMQCQTLAEEARRGLGAFELGGRDATDGTDHRHLAGAVRSVKLFAGAATADQIDQEIVEQ</sequence>
<reference evidence="1 2" key="1">
    <citation type="journal article" date="2019" name="Int. J. Syst. Evol. Microbiol.">
        <title>The Global Catalogue of Microorganisms (GCM) 10K type strain sequencing project: providing services to taxonomists for standard genome sequencing and annotation.</title>
        <authorList>
            <consortium name="The Broad Institute Genomics Platform"/>
            <consortium name="The Broad Institute Genome Sequencing Center for Infectious Disease"/>
            <person name="Wu L."/>
            <person name="Ma J."/>
        </authorList>
    </citation>
    <scope>NUCLEOTIDE SEQUENCE [LARGE SCALE GENOMIC DNA]</scope>
    <source>
        <strain evidence="1 2">JCM 13008</strain>
    </source>
</reference>
<comment type="caution">
    <text evidence="1">The sequence shown here is derived from an EMBL/GenBank/DDBJ whole genome shotgun (WGS) entry which is preliminary data.</text>
</comment>
<accession>A0ABN1TMI0</accession>
<evidence type="ECO:0000313" key="2">
    <source>
        <dbReference type="Proteomes" id="UP001501581"/>
    </source>
</evidence>
<dbReference type="Proteomes" id="UP001501581">
    <property type="component" value="Unassembled WGS sequence"/>
</dbReference>